<dbReference type="EMBL" id="PKFO01000002">
    <property type="protein sequence ID" value="PVH19553.1"/>
    <property type="molecule type" value="Genomic_DNA"/>
</dbReference>
<dbReference type="PROSITE" id="PS50897">
    <property type="entry name" value="CTLH"/>
    <property type="match status" value="1"/>
</dbReference>
<evidence type="ECO:0000259" key="2">
    <source>
        <dbReference type="PROSITE" id="PS50897"/>
    </source>
</evidence>
<feature type="region of interest" description="Disordered" evidence="1">
    <location>
        <begin position="331"/>
        <end position="354"/>
    </location>
</feature>
<evidence type="ECO:0000313" key="4">
    <source>
        <dbReference type="Proteomes" id="UP000244309"/>
    </source>
</evidence>
<dbReference type="Pfam" id="PF10607">
    <property type="entry name" value="CTLH"/>
    <property type="match status" value="1"/>
</dbReference>
<comment type="caution">
    <text evidence="3">The sequence shown here is derived from an EMBL/GenBank/DDBJ whole genome shotgun (WGS) entry which is preliminary data.</text>
</comment>
<dbReference type="InterPro" id="IPR006594">
    <property type="entry name" value="LisH"/>
</dbReference>
<dbReference type="OrthoDB" id="2415936at2759"/>
<dbReference type="AlphaFoldDB" id="A0A2V1AQP8"/>
<dbReference type="Pfam" id="PF08513">
    <property type="entry name" value="LisH"/>
    <property type="match status" value="1"/>
</dbReference>
<name>A0A2V1AQP8_9ASCO</name>
<dbReference type="VEuPathDB" id="FungiDB:CXQ85_003399"/>
<protein>
    <recommendedName>
        <fullName evidence="2">CTLH domain-containing protein</fullName>
    </recommendedName>
</protein>
<evidence type="ECO:0000256" key="1">
    <source>
        <dbReference type="SAM" id="MobiDB-lite"/>
    </source>
</evidence>
<dbReference type="STRING" id="45357.A0A2V1AQP8"/>
<keyword evidence="4" id="KW-1185">Reference proteome</keyword>
<gene>
    <name evidence="3" type="ORF">CXQ85_003399</name>
</gene>
<evidence type="ECO:0000313" key="3">
    <source>
        <dbReference type="EMBL" id="PVH19553.1"/>
    </source>
</evidence>
<feature type="region of interest" description="Disordered" evidence="1">
    <location>
        <begin position="66"/>
        <end position="86"/>
    </location>
</feature>
<accession>A0A2V1AQP8</accession>
<dbReference type="SMART" id="SM00757">
    <property type="entry name" value="CRA"/>
    <property type="match status" value="1"/>
</dbReference>
<dbReference type="SMART" id="SM00668">
    <property type="entry name" value="CTLH"/>
    <property type="match status" value="1"/>
</dbReference>
<reference evidence="3 4" key="1">
    <citation type="submission" date="2017-12" db="EMBL/GenBank/DDBJ databases">
        <title>Genome Sequence of a Multidrug-Resistant Candida haemulonii Isolate from a Patient with Chronic Leg Ulcers in Israel.</title>
        <authorList>
            <person name="Chow N.A."/>
            <person name="Gade L."/>
            <person name="Batra D."/>
            <person name="Rowe L.A."/>
            <person name="Ben-Ami R."/>
            <person name="Loparev V.N."/>
            <person name="Litvintseva A.P."/>
        </authorList>
    </citation>
    <scope>NUCLEOTIDE SEQUENCE [LARGE SCALE GENOMIC DNA]</scope>
    <source>
        <strain evidence="3 4">B11899</strain>
    </source>
</reference>
<dbReference type="Proteomes" id="UP000244309">
    <property type="component" value="Unassembled WGS sequence"/>
</dbReference>
<dbReference type="PANTHER" id="PTHR12864">
    <property type="entry name" value="RAN BINDING PROTEIN 9-RELATED"/>
    <property type="match status" value="1"/>
</dbReference>
<dbReference type="InterPro" id="IPR050618">
    <property type="entry name" value="Ubq-SigPath_Reg"/>
</dbReference>
<feature type="domain" description="CTLH" evidence="2">
    <location>
        <begin position="127"/>
        <end position="184"/>
    </location>
</feature>
<dbReference type="InterPro" id="IPR006595">
    <property type="entry name" value="CTLH_C"/>
</dbReference>
<dbReference type="RefSeq" id="XP_025340493.1">
    <property type="nucleotide sequence ID" value="XM_025487045.1"/>
</dbReference>
<proteinExistence type="predicted"/>
<organism evidence="3 4">
    <name type="scientific">Candidozyma haemuli</name>
    <dbReference type="NCBI Taxonomy" id="45357"/>
    <lineage>
        <taxon>Eukaryota</taxon>
        <taxon>Fungi</taxon>
        <taxon>Dikarya</taxon>
        <taxon>Ascomycota</taxon>
        <taxon>Saccharomycotina</taxon>
        <taxon>Pichiomycetes</taxon>
        <taxon>Metschnikowiaceae</taxon>
        <taxon>Candidozyma</taxon>
    </lineage>
</organism>
<dbReference type="GeneID" id="37008730"/>
<dbReference type="SMART" id="SM00667">
    <property type="entry name" value="LisH"/>
    <property type="match status" value="1"/>
</dbReference>
<sequence>MTGVTFNQEKEKDVLHPPREHIQRQQYHDQIPRHKINKLILNYFIQEGFPNAALSFSKEANIELKHEEEPWSQQDNDTKQFLNTPKSSSDEFVQAVNKYLDSQVTSSSPDDHAMETGEHDTIKGFSSIEKRKEIKYLILKGDITQAIAAISTHFPTVLDSNNLLLFKLLRLNLIEMIRTHKLQMSHLEKEDAAAERKFLDDILTFVRKNLISKVTQSYDLLKELEMTMSLLCFNFDPKRPVQESSDLPEELKQLFDLSLRADCYKVVNRVILDLENAEQDSLQYRRQEVVTFNASKLANLGPPPALRPKEDVEMEDTNEVSNELDDIIPKDITEKDPVLAPSADKTAEEQPSSLDSRLETIAKLWVMTERVLVEKKIIPSRHSESDKKWL</sequence>
<dbReference type="PROSITE" id="PS50896">
    <property type="entry name" value="LISH"/>
    <property type="match status" value="1"/>
</dbReference>
<dbReference type="InterPro" id="IPR013144">
    <property type="entry name" value="CRA_dom"/>
</dbReference>
<feature type="compositionally biased region" description="Polar residues" evidence="1">
    <location>
        <begin position="71"/>
        <end position="86"/>
    </location>
</feature>
<dbReference type="InterPro" id="IPR024964">
    <property type="entry name" value="CTLH/CRA"/>
</dbReference>